<feature type="compositionally biased region" description="Basic residues" evidence="1">
    <location>
        <begin position="326"/>
        <end position="339"/>
    </location>
</feature>
<evidence type="ECO:0008006" key="7">
    <source>
        <dbReference type="Google" id="ProtNLM"/>
    </source>
</evidence>
<feature type="domain" description="Baseplate hub protein gp44/GpP-like C-terminal" evidence="3">
    <location>
        <begin position="350"/>
        <end position="429"/>
    </location>
</feature>
<name>A0ABS8VV87_9PROT</name>
<dbReference type="Pfam" id="PF22255">
    <property type="entry name" value="Gp44-like_2nd"/>
    <property type="match status" value="1"/>
</dbReference>
<dbReference type="Gene3D" id="3.55.50.10">
    <property type="entry name" value="Baseplate protein-like domains"/>
    <property type="match status" value="1"/>
</dbReference>
<dbReference type="Pfam" id="PF21683">
    <property type="entry name" value="GpP-like_1st"/>
    <property type="match status" value="1"/>
</dbReference>
<sequence>MSGTAMTVRAERSMRVVVDGAELTSWTTAEVGRDLADIAGGYRIQFEDAARDAAAGFADQGGAGTVREHMPVEIYVLGELVLRGHVEDLQTRVTPQEATGTFSGRDLVGDLVDCVANPLGPVEYRNVSLMSVAGSLVQPFGLSIDSDVDTGAPFTLVALDEGEPAMGSIEKLSRQRGVLVVSDGVGGVRLTKAGQQQAAGTLTFPGNVVSVESDVSVRDHYSDVFVKGQFRSVLRPAKAPLSVSSAPVDTVAGNGLTTFSDQESAATLRYGHAVDPHVGRWRPRVWLSKTQSGGSSATQNVGNPAADPDASGSLRAQSVNASAYHATRRGRRKSRKASKPRTDADPWTLQDQAEWRMRSTRAHGRARVYTVQGFSMAGEIWRPNTRVSVKDLYNGLDGEYLIGAVTYVSDSQGDRTRISIVSLDAYDIEGEPSRSGKSFRRSSR</sequence>
<reference evidence="5 6" key="1">
    <citation type="submission" date="2021-12" db="EMBL/GenBank/DDBJ databases">
        <title>Genome sequence of Acetobacter sicerae DmPark20a_162.</title>
        <authorList>
            <person name="Chaston J.M."/>
        </authorList>
    </citation>
    <scope>NUCLEOTIDE SEQUENCE [LARGE SCALE GENOMIC DNA]</scope>
    <source>
        <strain evidence="5 6">DmPark20a_162</strain>
    </source>
</reference>
<dbReference type="Gene3D" id="2.30.300.10">
    <property type="entry name" value="Baseplate protein-like domain - beta roll fold"/>
    <property type="match status" value="1"/>
</dbReference>
<evidence type="ECO:0000256" key="1">
    <source>
        <dbReference type="SAM" id="MobiDB-lite"/>
    </source>
</evidence>
<comment type="caution">
    <text evidence="5">The sequence shown here is derived from an EMBL/GenBank/DDBJ whole genome shotgun (WGS) entry which is preliminary data.</text>
</comment>
<protein>
    <recommendedName>
        <fullName evidence="7">Phage tail protein</fullName>
    </recommendedName>
</protein>
<evidence type="ECO:0000259" key="2">
    <source>
        <dbReference type="Pfam" id="PF21683"/>
    </source>
</evidence>
<dbReference type="Proteomes" id="UP001521074">
    <property type="component" value="Unassembled WGS sequence"/>
</dbReference>
<dbReference type="InterPro" id="IPR053982">
    <property type="entry name" value="Gp44/GpP-like_C"/>
</dbReference>
<accession>A0ABS8VV87</accession>
<dbReference type="EMBL" id="JAJSOJ010000041">
    <property type="protein sequence ID" value="MCE0744600.1"/>
    <property type="molecule type" value="Genomic_DNA"/>
</dbReference>
<feature type="region of interest" description="Disordered" evidence="1">
    <location>
        <begin position="289"/>
        <end position="347"/>
    </location>
</feature>
<feature type="domain" description="Baseplate hub protein gp44/GpP-like second" evidence="4">
    <location>
        <begin position="109"/>
        <end position="191"/>
    </location>
</feature>
<evidence type="ECO:0000259" key="3">
    <source>
        <dbReference type="Pfam" id="PF21929"/>
    </source>
</evidence>
<keyword evidence="6" id="KW-1185">Reference proteome</keyword>
<feature type="compositionally biased region" description="Polar residues" evidence="1">
    <location>
        <begin position="289"/>
        <end position="302"/>
    </location>
</feature>
<evidence type="ECO:0000313" key="5">
    <source>
        <dbReference type="EMBL" id="MCE0744600.1"/>
    </source>
</evidence>
<proteinExistence type="predicted"/>
<evidence type="ECO:0000259" key="4">
    <source>
        <dbReference type="Pfam" id="PF22255"/>
    </source>
</evidence>
<gene>
    <name evidence="5" type="ORF">LWC05_11975</name>
</gene>
<dbReference type="RefSeq" id="WP_232878403.1">
    <property type="nucleotide sequence ID" value="NZ_JAJSOJ010000041.1"/>
</dbReference>
<dbReference type="InterPro" id="IPR053981">
    <property type="entry name" value="Gp44/GpP-like_2nd"/>
</dbReference>
<evidence type="ECO:0000313" key="6">
    <source>
        <dbReference type="Proteomes" id="UP001521074"/>
    </source>
</evidence>
<organism evidence="5 6">
    <name type="scientific">Acetobacter sicerae</name>
    <dbReference type="NCBI Taxonomy" id="85325"/>
    <lineage>
        <taxon>Bacteria</taxon>
        <taxon>Pseudomonadati</taxon>
        <taxon>Pseudomonadota</taxon>
        <taxon>Alphaproteobacteria</taxon>
        <taxon>Acetobacterales</taxon>
        <taxon>Acetobacteraceae</taxon>
        <taxon>Acetobacter</taxon>
    </lineage>
</organism>
<dbReference type="InterPro" id="IPR049354">
    <property type="entry name" value="GpP-like_N"/>
</dbReference>
<feature type="domain" description="Baseplate hub protein gp44-like N-terminal" evidence="2">
    <location>
        <begin position="15"/>
        <end position="106"/>
    </location>
</feature>
<dbReference type="SUPFAM" id="SSF69279">
    <property type="entry name" value="Phage tail proteins"/>
    <property type="match status" value="3"/>
</dbReference>
<dbReference type="Pfam" id="PF21929">
    <property type="entry name" value="GpP_4th"/>
    <property type="match status" value="1"/>
</dbReference>